<dbReference type="EMBL" id="BNAO01000003">
    <property type="protein sequence ID" value="GHG67973.1"/>
    <property type="molecule type" value="Genomic_DNA"/>
</dbReference>
<accession>A0ABQ3L2Y8</accession>
<gene>
    <name evidence="1" type="ORF">GCM10010919_17060</name>
</gene>
<protein>
    <submittedName>
        <fullName evidence="1">Uncharacterized protein</fullName>
    </submittedName>
</protein>
<evidence type="ECO:0000313" key="1">
    <source>
        <dbReference type="EMBL" id="GHG67973.1"/>
    </source>
</evidence>
<reference evidence="2" key="1">
    <citation type="journal article" date="2019" name="Int. J. Syst. Evol. Microbiol.">
        <title>The Global Catalogue of Microorganisms (GCM) 10K type strain sequencing project: providing services to taxonomists for standard genome sequencing and annotation.</title>
        <authorList>
            <consortium name="The Broad Institute Genomics Platform"/>
            <consortium name="The Broad Institute Genome Sequencing Center for Infectious Disease"/>
            <person name="Wu L."/>
            <person name="Ma J."/>
        </authorList>
    </citation>
    <scope>NUCLEOTIDE SEQUENCE [LARGE SCALE GENOMIC DNA]</scope>
    <source>
        <strain evidence="2">CGMCC 1.7003</strain>
    </source>
</reference>
<name>A0ABQ3L2Y8_9ALTE</name>
<organism evidence="1 2">
    <name type="scientific">Alishewanella longhuensis</name>
    <dbReference type="NCBI Taxonomy" id="1091037"/>
    <lineage>
        <taxon>Bacteria</taxon>
        <taxon>Pseudomonadati</taxon>
        <taxon>Pseudomonadota</taxon>
        <taxon>Gammaproteobacteria</taxon>
        <taxon>Alteromonadales</taxon>
        <taxon>Alteromonadaceae</taxon>
        <taxon>Alishewanella</taxon>
    </lineage>
</organism>
<evidence type="ECO:0000313" key="2">
    <source>
        <dbReference type="Proteomes" id="UP000659697"/>
    </source>
</evidence>
<keyword evidence="2" id="KW-1185">Reference proteome</keyword>
<proteinExistence type="predicted"/>
<sequence>MQRAQCLAIVHASAKFMYKQVLPKGKFVYRRDLTGAPIPGKYNMLRHCGAIWSLALYEQFLGKKASSKSVVAACEYARERIVRCVFGEEKTPVLLILDKGEAKLGGNALALLAYSLVKPVQTEAITGLTAGLGCFNDKDTGAIRFSKFNPQTGYVSDFVSEYYPGEAALAYATVGDIERAYKLIVQLKLQRDKDSVLQDHWLLQAIELVDKHLPADDVAARGFLKDYARLIFDEIVANPYYLERSTPLACRAEALVAYLGMLGRDAVYRQEEHFLEVRDFCHFLLLELKKHQQTKGMLAGAFIEGKGTRIDYTQHAMTAYLRYVQLKDELRSKHVVL</sequence>
<dbReference type="Proteomes" id="UP000659697">
    <property type="component" value="Unassembled WGS sequence"/>
</dbReference>
<comment type="caution">
    <text evidence="1">The sequence shown here is derived from an EMBL/GenBank/DDBJ whole genome shotgun (WGS) entry which is preliminary data.</text>
</comment>